<name>A0ABD7E7D1_ESCAL</name>
<evidence type="ECO:0000313" key="3">
    <source>
        <dbReference type="Proteomes" id="UP000663211"/>
    </source>
</evidence>
<accession>A0ABD7E7D1</accession>
<evidence type="ECO:0000256" key="1">
    <source>
        <dbReference type="SAM" id="Phobius"/>
    </source>
</evidence>
<gene>
    <name evidence="2" type="ORF">JRC44_18180</name>
</gene>
<keyword evidence="1" id="KW-1133">Transmembrane helix</keyword>
<feature type="transmembrane region" description="Helical" evidence="1">
    <location>
        <begin position="21"/>
        <end position="40"/>
    </location>
</feature>
<dbReference type="AlphaFoldDB" id="A0ABD7E7D1"/>
<protein>
    <submittedName>
        <fullName evidence="2">Uncharacterized protein</fullName>
    </submittedName>
</protein>
<keyword evidence="1" id="KW-0812">Transmembrane</keyword>
<keyword evidence="1" id="KW-0472">Membrane</keyword>
<organism evidence="2 3">
    <name type="scientific">Escherichia albertii</name>
    <dbReference type="NCBI Taxonomy" id="208962"/>
    <lineage>
        <taxon>Bacteria</taxon>
        <taxon>Pseudomonadati</taxon>
        <taxon>Pseudomonadota</taxon>
        <taxon>Gammaproteobacteria</taxon>
        <taxon>Enterobacterales</taxon>
        <taxon>Enterobacteriaceae</taxon>
        <taxon>Escherichia</taxon>
    </lineage>
</organism>
<dbReference type="EMBL" id="CP070296">
    <property type="protein sequence ID" value="QST72732.1"/>
    <property type="molecule type" value="Genomic_DNA"/>
</dbReference>
<dbReference type="Proteomes" id="UP000663211">
    <property type="component" value="Chromosome"/>
</dbReference>
<dbReference type="RefSeq" id="WP_137649092.1">
    <property type="nucleotide sequence ID" value="NZ_CP070292.1"/>
</dbReference>
<sequence>MTKNKILKIATVSFINTKYTLTSFGFILLTITPFLIPPIIGNTENMHSNIPIVNNQLIEYNKIDVLIECEKAKFAECNYNKNTDLKMKIVVRNGSHNDISLPFKYLKETGPAIKLTNLDGSGGFYLRPNIADRKLISHLTKVHSGTSVMFDWIIFSSEIERFRKDNNPLKINAKVSITTEVYTKKPDTMNEFIKEINIPIIEKR</sequence>
<evidence type="ECO:0000313" key="2">
    <source>
        <dbReference type="EMBL" id="QST72732.1"/>
    </source>
</evidence>
<reference evidence="2 3" key="1">
    <citation type="submission" date="2021-03" db="EMBL/GenBank/DDBJ databases">
        <title>Comparative genomics of Chinese and international isolates of Escherichia albertii: population structure and evolution of virulence and antimicrobial resistance.</title>
        <authorList>
            <person name="Wang H."/>
            <person name="Xiong Y."/>
            <person name="Luo L."/>
        </authorList>
    </citation>
    <scope>NUCLEOTIDE SEQUENCE [LARGE SCALE GENOMIC DNA]</scope>
    <source>
        <strain evidence="2 3">Sample 165</strain>
    </source>
</reference>
<proteinExistence type="predicted"/>